<dbReference type="AlphaFoldDB" id="A0A1F4U136"/>
<gene>
    <name evidence="3" type="ORF">A3K42_00185</name>
</gene>
<accession>A0A1F4U136</accession>
<organism evidence="3 4">
    <name type="scientific">candidate division WWE3 bacterium RBG_13_37_7</name>
    <dbReference type="NCBI Taxonomy" id="1802609"/>
    <lineage>
        <taxon>Bacteria</taxon>
        <taxon>Katanobacteria</taxon>
    </lineage>
</organism>
<reference evidence="3 4" key="1">
    <citation type="journal article" date="2016" name="Nat. Commun.">
        <title>Thousands of microbial genomes shed light on interconnected biogeochemical processes in an aquifer system.</title>
        <authorList>
            <person name="Anantharaman K."/>
            <person name="Brown C.T."/>
            <person name="Hug L.A."/>
            <person name="Sharon I."/>
            <person name="Castelle C.J."/>
            <person name="Probst A.J."/>
            <person name="Thomas B.C."/>
            <person name="Singh A."/>
            <person name="Wilkins M.J."/>
            <person name="Karaoz U."/>
            <person name="Brodie E.L."/>
            <person name="Williams K.H."/>
            <person name="Hubbard S.S."/>
            <person name="Banfield J.F."/>
        </authorList>
    </citation>
    <scope>NUCLEOTIDE SEQUENCE [LARGE SCALE GENOMIC DNA]</scope>
</reference>
<dbReference type="PANTHER" id="PTHR43022">
    <property type="entry name" value="PROTEIN SMF"/>
    <property type="match status" value="1"/>
</dbReference>
<dbReference type="InterPro" id="IPR003488">
    <property type="entry name" value="DprA"/>
</dbReference>
<dbReference type="EMBL" id="MEUS01000022">
    <property type="protein sequence ID" value="OGC38694.1"/>
    <property type="molecule type" value="Genomic_DNA"/>
</dbReference>
<evidence type="ECO:0000313" key="3">
    <source>
        <dbReference type="EMBL" id="OGC38694.1"/>
    </source>
</evidence>
<dbReference type="NCBIfam" id="TIGR00732">
    <property type="entry name" value="dprA"/>
    <property type="match status" value="1"/>
</dbReference>
<dbReference type="PANTHER" id="PTHR43022:SF1">
    <property type="entry name" value="PROTEIN SMF"/>
    <property type="match status" value="1"/>
</dbReference>
<dbReference type="SUPFAM" id="SSF102405">
    <property type="entry name" value="MCP/YpsA-like"/>
    <property type="match status" value="1"/>
</dbReference>
<name>A0A1F4U136_UNCKA</name>
<evidence type="ECO:0000256" key="1">
    <source>
        <dbReference type="ARBA" id="ARBA00006525"/>
    </source>
</evidence>
<sequence>MNQTILLKSRKYPKLLKEIKYPPDTLYIRGNITPGIFTNCLAVVGSRMMSPYGKKALERIFENINRDITIVSGFMYGVDAWAHTLALQNGMRTIAVLAGGVDCIVPPTHKRLYEQILENKGLIISEYDGNIAPLKWSYPKRNRIVAGLSKAALIAEAALHSGSLITAELSHKFGRKVFTIPGSIFSRYSRGCLYLLNSYGEGVYSAGSINSFYNLPDYVGINQRSPNSIDANSLGDSTLGTKLVEYLKNTPSSIDELLPVLRVSTQELNKAVTLEILSGNIMENGGRYYAY</sequence>
<protein>
    <submittedName>
        <fullName evidence="3">DNA protecting protein DprA</fullName>
    </submittedName>
</protein>
<dbReference type="GO" id="GO:0009294">
    <property type="term" value="P:DNA-mediated transformation"/>
    <property type="evidence" value="ECO:0007669"/>
    <property type="project" value="InterPro"/>
</dbReference>
<feature type="domain" description="Smf/DprA SLOG" evidence="2">
    <location>
        <begin position="4"/>
        <end position="209"/>
    </location>
</feature>
<dbReference type="InterPro" id="IPR057666">
    <property type="entry name" value="DrpA_SLOG"/>
</dbReference>
<evidence type="ECO:0000313" key="4">
    <source>
        <dbReference type="Proteomes" id="UP000178270"/>
    </source>
</evidence>
<evidence type="ECO:0000259" key="2">
    <source>
        <dbReference type="Pfam" id="PF02481"/>
    </source>
</evidence>
<comment type="similarity">
    <text evidence="1">Belongs to the DprA/Smf family.</text>
</comment>
<proteinExistence type="inferred from homology"/>
<dbReference type="Proteomes" id="UP000178270">
    <property type="component" value="Unassembled WGS sequence"/>
</dbReference>
<comment type="caution">
    <text evidence="3">The sequence shown here is derived from an EMBL/GenBank/DDBJ whole genome shotgun (WGS) entry which is preliminary data.</text>
</comment>
<dbReference type="Gene3D" id="3.40.50.450">
    <property type="match status" value="1"/>
</dbReference>
<dbReference type="Pfam" id="PF02481">
    <property type="entry name" value="DNA_processg_A"/>
    <property type="match status" value="1"/>
</dbReference>